<reference evidence="1" key="2">
    <citation type="submission" date="2025-09" db="UniProtKB">
        <authorList>
            <consortium name="Ensembl"/>
        </authorList>
    </citation>
    <scope>IDENTIFICATION</scope>
</reference>
<keyword evidence="2" id="KW-1185">Reference proteome</keyword>
<dbReference type="AlphaFoldDB" id="A0A8B9MZ73"/>
<name>A0A8B9MZ73_9AVES</name>
<sequence>IISDTKIRAHLCPPLFRGSISCFVVRWMNHNWSVERRLVIHRLVGEGSSRVGNSIEIRMSGMPRRQGLVNWSKKLKIMVRLFRLVRFLGRLQCLRIVFLLV</sequence>
<dbReference type="Proteomes" id="UP000694541">
    <property type="component" value="Unplaced"/>
</dbReference>
<organism evidence="1 2">
    <name type="scientific">Accipiter nisus</name>
    <name type="common">Eurasian sparrowhawk</name>
    <dbReference type="NCBI Taxonomy" id="211598"/>
    <lineage>
        <taxon>Eukaryota</taxon>
        <taxon>Metazoa</taxon>
        <taxon>Chordata</taxon>
        <taxon>Craniata</taxon>
        <taxon>Vertebrata</taxon>
        <taxon>Euteleostomi</taxon>
        <taxon>Archelosauria</taxon>
        <taxon>Archosauria</taxon>
        <taxon>Dinosauria</taxon>
        <taxon>Saurischia</taxon>
        <taxon>Theropoda</taxon>
        <taxon>Coelurosauria</taxon>
        <taxon>Aves</taxon>
        <taxon>Neognathae</taxon>
        <taxon>Neoaves</taxon>
        <taxon>Telluraves</taxon>
        <taxon>Accipitrimorphae</taxon>
        <taxon>Accipitriformes</taxon>
        <taxon>Accipitridae</taxon>
        <taxon>Accipitrinae</taxon>
        <taxon>Accipiter</taxon>
    </lineage>
</organism>
<protein>
    <submittedName>
        <fullName evidence="1">Uncharacterized protein</fullName>
    </submittedName>
</protein>
<evidence type="ECO:0000313" key="2">
    <source>
        <dbReference type="Proteomes" id="UP000694541"/>
    </source>
</evidence>
<evidence type="ECO:0000313" key="1">
    <source>
        <dbReference type="Ensembl" id="ENSANIP00000014843.1"/>
    </source>
</evidence>
<dbReference type="Ensembl" id="ENSANIT00000015360.1">
    <property type="protein sequence ID" value="ENSANIP00000014843.1"/>
    <property type="gene ID" value="ENSANIG00000010116.1"/>
</dbReference>
<reference evidence="1" key="1">
    <citation type="submission" date="2025-08" db="UniProtKB">
        <authorList>
            <consortium name="Ensembl"/>
        </authorList>
    </citation>
    <scope>IDENTIFICATION</scope>
</reference>
<accession>A0A8B9MZ73</accession>
<proteinExistence type="predicted"/>